<keyword evidence="2" id="KW-0479">Metal-binding</keyword>
<dbReference type="PROSITE" id="PS50003">
    <property type="entry name" value="PH_DOMAIN"/>
    <property type="match status" value="1"/>
</dbReference>
<dbReference type="CDD" id="cd01244">
    <property type="entry name" value="PH_GAP1-like"/>
    <property type="match status" value="1"/>
</dbReference>
<dbReference type="InterPro" id="IPR035892">
    <property type="entry name" value="C2_domain_sf"/>
</dbReference>
<dbReference type="KEGG" id="tad:TRIADDRAFT_63821"/>
<dbReference type="SMART" id="SM00107">
    <property type="entry name" value="BTK"/>
    <property type="match status" value="1"/>
</dbReference>
<dbReference type="PROSITE" id="PS50004">
    <property type="entry name" value="C2"/>
    <property type="match status" value="2"/>
</dbReference>
<evidence type="ECO:0000256" key="4">
    <source>
        <dbReference type="ARBA" id="ARBA00022771"/>
    </source>
</evidence>
<dbReference type="GO" id="GO:0008270">
    <property type="term" value="F:zinc ion binding"/>
    <property type="evidence" value="ECO:0007669"/>
    <property type="project" value="UniProtKB-KW"/>
</dbReference>
<dbReference type="Gene3D" id="2.60.40.150">
    <property type="entry name" value="C2 domain"/>
    <property type="match status" value="2"/>
</dbReference>
<dbReference type="SMART" id="SM00233">
    <property type="entry name" value="PH"/>
    <property type="match status" value="1"/>
</dbReference>
<dbReference type="GO" id="GO:0035556">
    <property type="term" value="P:intracellular signal transduction"/>
    <property type="evidence" value="ECO:0007669"/>
    <property type="project" value="InterPro"/>
</dbReference>
<sequence>MYSGPFYGEEFEFDIPRDFGVLSFQIHETDLFGFRKDQAIGKVIIRRSELHTYNGLDKWHPILPVDTEPEAQGKIRVRLKLQDAYVNKTCYYKLHVKVIEATDLHACQSSGTSDTFASVKLMNYTTNFDNVILFNGYRQIKAFIPPFILRNRPEVKRTKLWDNDLSNYCVNIELCNANMIGDTFMGKVTIPLQSLDLSSSHEASQLIFQNSYMLSEREGRHSGNKADLGSLRLKINYVEDWVFPSRSYDQLRKLIVNSIDCNPINSSPAAVLGRIVKDKIDAAKSLVKIFLHYDKVVDFLRCVAENEIRHTSDPNTLFRGNSLASKAIDEFMKIYGQHYLHYTLNGIIDEGNLQGYVERCFVAITCSAIHCPPLMCELFRYIKEAAVRRFPDIEDICFTSVSGFIFLRFFAPALLNPRLFQMRADHGEPLTCRTLTLISKSIQNLGNLGCVQSMKETYMETLNSMFLNDTHIAAVKNFLDFISSPHEYNENSGMPLVLKEGIMIKRAQGRRKKFGVKPFRKRYFLLTTEELSYAKEKGSEILCQIPKEDILAVERVDYEAFKMKLMFQIVQPNRPLYVLANNSVEERDWIYVLKKICQKNPNRLEAYHPGAFDEKKNAWICCGKPQEVIAGCTHVTSISEADSPDTTMHIKVDVDRELEKVYTLFVNKLEDLQNLREEAASSLQKVSDFQLYSRNELQIELTSLNDIIEFCHRHLSEHEDNRKFNRSGNISFRSGTTQVSDTFGIGDLKVR</sequence>
<evidence type="ECO:0000256" key="6">
    <source>
        <dbReference type="PROSITE-ProRule" id="PRU00432"/>
    </source>
</evidence>
<dbReference type="RefSeq" id="XP_002111334.1">
    <property type="nucleotide sequence ID" value="XM_002111298.1"/>
</dbReference>
<keyword evidence="4 6" id="KW-0863">Zinc-finger</keyword>
<dbReference type="InterPro" id="IPR008936">
    <property type="entry name" value="Rho_GTPase_activation_prot"/>
</dbReference>
<evidence type="ECO:0000259" key="7">
    <source>
        <dbReference type="PROSITE" id="PS50003"/>
    </source>
</evidence>
<dbReference type="InterPro" id="IPR001936">
    <property type="entry name" value="RasGAP_dom"/>
</dbReference>
<feature type="domain" description="Ras-GAP" evidence="9">
    <location>
        <begin position="278"/>
        <end position="447"/>
    </location>
</feature>
<dbReference type="Pfam" id="PF00168">
    <property type="entry name" value="C2"/>
    <property type="match status" value="3"/>
</dbReference>
<keyword evidence="1" id="KW-0343">GTPase activation</keyword>
<dbReference type="PANTHER" id="PTHR10194:SF148">
    <property type="entry name" value="GTPASE-ACTIVATING PROTEIN"/>
    <property type="match status" value="1"/>
</dbReference>
<keyword evidence="3" id="KW-0677">Repeat</keyword>
<dbReference type="eggNOG" id="KOG2059">
    <property type="taxonomic scope" value="Eukaryota"/>
</dbReference>
<keyword evidence="5" id="KW-0862">Zinc</keyword>
<dbReference type="InterPro" id="IPR023152">
    <property type="entry name" value="RasGAP_CS"/>
</dbReference>
<dbReference type="SUPFAM" id="SSF48350">
    <property type="entry name" value="GTPase activation domain, GAP"/>
    <property type="match status" value="1"/>
</dbReference>
<evidence type="ECO:0000256" key="2">
    <source>
        <dbReference type="ARBA" id="ARBA00022723"/>
    </source>
</evidence>
<dbReference type="PROSITE" id="PS00509">
    <property type="entry name" value="RAS_GTPASE_ACTIV_1"/>
    <property type="match status" value="1"/>
</dbReference>
<evidence type="ECO:0000259" key="9">
    <source>
        <dbReference type="PROSITE" id="PS50018"/>
    </source>
</evidence>
<feature type="domain" description="C2" evidence="8">
    <location>
        <begin position="1"/>
        <end position="60"/>
    </location>
</feature>
<dbReference type="PANTHER" id="PTHR10194">
    <property type="entry name" value="RAS GTPASE-ACTIVATING PROTEINS"/>
    <property type="match status" value="1"/>
</dbReference>
<feature type="domain" description="PH" evidence="7">
    <location>
        <begin position="496"/>
        <end position="598"/>
    </location>
</feature>
<protein>
    <recommendedName>
        <fullName evidence="12">Ras GTPase-activating protein 3</fullName>
    </recommendedName>
</protein>
<dbReference type="EMBL" id="DS985244">
    <property type="protein sequence ID" value="EDV25301.1"/>
    <property type="molecule type" value="Genomic_DNA"/>
</dbReference>
<evidence type="ECO:0000256" key="3">
    <source>
        <dbReference type="ARBA" id="ARBA00022737"/>
    </source>
</evidence>
<dbReference type="GO" id="GO:0005096">
    <property type="term" value="F:GTPase activator activity"/>
    <property type="evidence" value="ECO:0000318"/>
    <property type="project" value="GO_Central"/>
</dbReference>
<dbReference type="Pfam" id="PF00779">
    <property type="entry name" value="BTK"/>
    <property type="match status" value="1"/>
</dbReference>
<dbReference type="CDD" id="cd05128">
    <property type="entry name" value="RasGAP_GAP1_like"/>
    <property type="match status" value="1"/>
</dbReference>
<evidence type="ECO:0000313" key="10">
    <source>
        <dbReference type="EMBL" id="EDV25301.1"/>
    </source>
</evidence>
<dbReference type="Proteomes" id="UP000009022">
    <property type="component" value="Unassembled WGS sequence"/>
</dbReference>
<evidence type="ECO:0000313" key="11">
    <source>
        <dbReference type="Proteomes" id="UP000009022"/>
    </source>
</evidence>
<name>B3RUA9_TRIAD</name>
<dbReference type="GO" id="GO:1902531">
    <property type="term" value="P:regulation of intracellular signal transduction"/>
    <property type="evidence" value="ECO:0000318"/>
    <property type="project" value="GO_Central"/>
</dbReference>
<gene>
    <name evidence="10" type="ORF">TRIADDRAFT_63821</name>
</gene>
<dbReference type="PROSITE" id="PS50018">
    <property type="entry name" value="RAS_GTPASE_ACTIV_2"/>
    <property type="match status" value="1"/>
</dbReference>
<dbReference type="SUPFAM" id="SSF50729">
    <property type="entry name" value="PH domain-like"/>
    <property type="match status" value="1"/>
</dbReference>
<dbReference type="AlphaFoldDB" id="B3RUA9"/>
<dbReference type="InParanoid" id="B3RUA9"/>
<dbReference type="Pfam" id="PF00616">
    <property type="entry name" value="RasGAP"/>
    <property type="match status" value="2"/>
</dbReference>
<organism evidence="10 11">
    <name type="scientific">Trichoplax adhaerens</name>
    <name type="common">Trichoplax reptans</name>
    <dbReference type="NCBI Taxonomy" id="10228"/>
    <lineage>
        <taxon>Eukaryota</taxon>
        <taxon>Metazoa</taxon>
        <taxon>Placozoa</taxon>
        <taxon>Uniplacotomia</taxon>
        <taxon>Trichoplacea</taxon>
        <taxon>Trichoplacidae</taxon>
        <taxon>Trichoplax</taxon>
    </lineage>
</organism>
<feature type="domain" description="C2" evidence="8">
    <location>
        <begin position="71"/>
        <end position="205"/>
    </location>
</feature>
<dbReference type="Gene3D" id="1.10.506.10">
    <property type="entry name" value="GTPase Activation - p120gap, domain 1"/>
    <property type="match status" value="2"/>
</dbReference>
<reference evidence="10 11" key="1">
    <citation type="journal article" date="2008" name="Nature">
        <title>The Trichoplax genome and the nature of placozoans.</title>
        <authorList>
            <person name="Srivastava M."/>
            <person name="Begovic E."/>
            <person name="Chapman J."/>
            <person name="Putnam N.H."/>
            <person name="Hellsten U."/>
            <person name="Kawashima T."/>
            <person name="Kuo A."/>
            <person name="Mitros T."/>
            <person name="Salamov A."/>
            <person name="Carpenter M.L."/>
            <person name="Signorovitch A.Y."/>
            <person name="Moreno M.A."/>
            <person name="Kamm K."/>
            <person name="Grimwood J."/>
            <person name="Schmutz J."/>
            <person name="Shapiro H."/>
            <person name="Grigoriev I.V."/>
            <person name="Buss L.W."/>
            <person name="Schierwater B."/>
            <person name="Dellaporta S.L."/>
            <person name="Rokhsar D.S."/>
        </authorList>
    </citation>
    <scope>NUCLEOTIDE SEQUENCE [LARGE SCALE GENOMIC DNA]</scope>
    <source>
        <strain evidence="10 11">Grell-BS-1999</strain>
    </source>
</reference>
<dbReference type="PROSITE" id="PS51113">
    <property type="entry name" value="ZF_BTK"/>
    <property type="match status" value="1"/>
</dbReference>
<dbReference type="STRING" id="10228.B3RUA9"/>
<dbReference type="GeneID" id="6752547"/>
<dbReference type="SUPFAM" id="SSF49562">
    <property type="entry name" value="C2 domain (Calcium/lipid-binding domain, CaLB)"/>
    <property type="match status" value="2"/>
</dbReference>
<keyword evidence="11" id="KW-1185">Reference proteome</keyword>
<dbReference type="InterPro" id="IPR011993">
    <property type="entry name" value="PH-like_dom_sf"/>
</dbReference>
<dbReference type="CDD" id="cd04010">
    <property type="entry name" value="C2B_RasA3"/>
    <property type="match status" value="1"/>
</dbReference>
<evidence type="ECO:0000256" key="5">
    <source>
        <dbReference type="ARBA" id="ARBA00022833"/>
    </source>
</evidence>
<dbReference type="FunCoup" id="B3RUA9">
    <property type="interactions" value="1162"/>
</dbReference>
<dbReference type="InterPro" id="IPR000008">
    <property type="entry name" value="C2_dom"/>
</dbReference>
<evidence type="ECO:0000256" key="1">
    <source>
        <dbReference type="ARBA" id="ARBA00022468"/>
    </source>
</evidence>
<evidence type="ECO:0000259" key="8">
    <source>
        <dbReference type="PROSITE" id="PS50004"/>
    </source>
</evidence>
<proteinExistence type="predicted"/>
<accession>B3RUA9</accession>
<evidence type="ECO:0008006" key="12">
    <source>
        <dbReference type="Google" id="ProtNLM"/>
    </source>
</evidence>
<dbReference type="Gene3D" id="2.30.29.30">
    <property type="entry name" value="Pleckstrin-homology domain (PH domain)/Phosphotyrosine-binding domain (PTB)"/>
    <property type="match status" value="1"/>
</dbReference>
<dbReference type="Pfam" id="PF00169">
    <property type="entry name" value="PH"/>
    <property type="match status" value="1"/>
</dbReference>
<dbReference type="InterPro" id="IPR001562">
    <property type="entry name" value="Znf_Btk_motif"/>
</dbReference>
<dbReference type="HOGENOM" id="CLU_008096_1_1_1"/>
<dbReference type="PhylomeDB" id="B3RUA9"/>
<dbReference type="CTD" id="6752547"/>
<dbReference type="InterPro" id="IPR039360">
    <property type="entry name" value="Ras_GTPase"/>
</dbReference>
<dbReference type="OMA" id="FLHYSKI"/>
<dbReference type="OrthoDB" id="1562946at2759"/>
<dbReference type="InterPro" id="IPR001849">
    <property type="entry name" value="PH_domain"/>
</dbReference>
<dbReference type="SMART" id="SM00323">
    <property type="entry name" value="RasGAP"/>
    <property type="match status" value="1"/>
</dbReference>